<dbReference type="SUPFAM" id="SSF158745">
    <property type="entry name" value="LanC-like"/>
    <property type="match status" value="1"/>
</dbReference>
<dbReference type="PANTHER" id="PTHR12736">
    <property type="entry name" value="LANC-LIKE PROTEIN"/>
    <property type="match status" value="1"/>
</dbReference>
<dbReference type="EMBL" id="JBBPBK010000005">
    <property type="protein sequence ID" value="KAK9285947.1"/>
    <property type="molecule type" value="Genomic_DNA"/>
</dbReference>
<dbReference type="GO" id="GO:0031179">
    <property type="term" value="P:peptide modification"/>
    <property type="evidence" value="ECO:0007669"/>
    <property type="project" value="InterPro"/>
</dbReference>
<comment type="caution">
    <text evidence="1">The sequence shown here is derived from an EMBL/GenBank/DDBJ whole genome shotgun (WGS) entry which is preliminary data.</text>
</comment>
<dbReference type="Proteomes" id="UP001415857">
    <property type="component" value="Unassembled WGS sequence"/>
</dbReference>
<gene>
    <name evidence="1" type="ORF">L1049_025149</name>
</gene>
<sequence>MCGVFTNELVEFATAMRVDTDNDRDVGAYWATRAGLYSVLRDVTFICGRAGVCALGALAAKHTGDEQLLNHYLTQFKEIKLPRNLPDEVLYGRAGYLWACLFLNKHIGS</sequence>
<dbReference type="Pfam" id="PF05147">
    <property type="entry name" value="LANC_like"/>
    <property type="match status" value="1"/>
</dbReference>
<accession>A0AAP0S244</accession>
<evidence type="ECO:0000313" key="2">
    <source>
        <dbReference type="Proteomes" id="UP001415857"/>
    </source>
</evidence>
<proteinExistence type="predicted"/>
<name>A0AAP0S244_LIQFO</name>
<dbReference type="GO" id="GO:0005886">
    <property type="term" value="C:plasma membrane"/>
    <property type="evidence" value="ECO:0007669"/>
    <property type="project" value="TreeGrafter"/>
</dbReference>
<dbReference type="PANTHER" id="PTHR12736:SF22">
    <property type="entry name" value="LANC-LIKE PROTEIN GCL2"/>
    <property type="match status" value="1"/>
</dbReference>
<dbReference type="InterPro" id="IPR007822">
    <property type="entry name" value="LANC-like"/>
</dbReference>
<keyword evidence="2" id="KW-1185">Reference proteome</keyword>
<dbReference type="GO" id="GO:0005975">
    <property type="term" value="P:carbohydrate metabolic process"/>
    <property type="evidence" value="ECO:0007669"/>
    <property type="project" value="InterPro"/>
</dbReference>
<evidence type="ECO:0000313" key="1">
    <source>
        <dbReference type="EMBL" id="KAK9285947.1"/>
    </source>
</evidence>
<reference evidence="1 2" key="1">
    <citation type="journal article" date="2024" name="Plant J.">
        <title>Genome sequences and population genomics reveal climatic adaptation and genomic divergence between two closely related sweetgum species.</title>
        <authorList>
            <person name="Xu W.Q."/>
            <person name="Ren C.Q."/>
            <person name="Zhang X.Y."/>
            <person name="Comes H.P."/>
            <person name="Liu X.H."/>
            <person name="Li Y.G."/>
            <person name="Kettle C.J."/>
            <person name="Jalonen R."/>
            <person name="Gaisberger H."/>
            <person name="Ma Y.Z."/>
            <person name="Qiu Y.X."/>
        </authorList>
    </citation>
    <scope>NUCLEOTIDE SEQUENCE [LARGE SCALE GENOMIC DNA]</scope>
    <source>
        <strain evidence="1">Hangzhou</strain>
    </source>
</reference>
<dbReference type="AlphaFoldDB" id="A0AAP0S244"/>
<protein>
    <submittedName>
        <fullName evidence="1">Uncharacterized protein</fullName>
    </submittedName>
</protein>
<dbReference type="InterPro" id="IPR012341">
    <property type="entry name" value="6hp_glycosidase-like_sf"/>
</dbReference>
<organism evidence="1 2">
    <name type="scientific">Liquidambar formosana</name>
    <name type="common">Formosan gum</name>
    <dbReference type="NCBI Taxonomy" id="63359"/>
    <lineage>
        <taxon>Eukaryota</taxon>
        <taxon>Viridiplantae</taxon>
        <taxon>Streptophyta</taxon>
        <taxon>Embryophyta</taxon>
        <taxon>Tracheophyta</taxon>
        <taxon>Spermatophyta</taxon>
        <taxon>Magnoliopsida</taxon>
        <taxon>eudicotyledons</taxon>
        <taxon>Gunneridae</taxon>
        <taxon>Pentapetalae</taxon>
        <taxon>Saxifragales</taxon>
        <taxon>Altingiaceae</taxon>
        <taxon>Liquidambar</taxon>
    </lineage>
</organism>
<dbReference type="Gene3D" id="1.50.10.10">
    <property type="match status" value="1"/>
</dbReference>